<accession>A0A8K1LI56</accession>
<gene>
    <name evidence="1" type="ORF">HGM15179_012527</name>
</gene>
<dbReference type="AlphaFoldDB" id="A0A8K1LI56"/>
<dbReference type="Proteomes" id="UP000796761">
    <property type="component" value="Unassembled WGS sequence"/>
</dbReference>
<dbReference type="EMBL" id="SWJQ01000427">
    <property type="protein sequence ID" value="TRZ14581.1"/>
    <property type="molecule type" value="Genomic_DNA"/>
</dbReference>
<comment type="caution">
    <text evidence="1">The sequence shown here is derived from an EMBL/GenBank/DDBJ whole genome shotgun (WGS) entry which is preliminary data.</text>
</comment>
<protein>
    <submittedName>
        <fullName evidence="1">Uncharacterized protein</fullName>
    </submittedName>
</protein>
<keyword evidence="2" id="KW-1185">Reference proteome</keyword>
<evidence type="ECO:0000313" key="1">
    <source>
        <dbReference type="EMBL" id="TRZ14581.1"/>
    </source>
</evidence>
<name>A0A8K1LI56_9PASS</name>
<reference evidence="1" key="1">
    <citation type="submission" date="2019-04" db="EMBL/GenBank/DDBJ databases">
        <title>Genome assembly of Zosterops borbonicus 15179.</title>
        <authorList>
            <person name="Leroy T."/>
            <person name="Anselmetti Y."/>
            <person name="Tilak M.-K."/>
            <person name="Nabholz B."/>
        </authorList>
    </citation>
    <scope>NUCLEOTIDE SEQUENCE</scope>
    <source>
        <strain evidence="1">HGM_15179</strain>
        <tissue evidence="1">Muscle</tissue>
    </source>
</reference>
<proteinExistence type="predicted"/>
<organism evidence="1 2">
    <name type="scientific">Zosterops borbonicus</name>
    <dbReference type="NCBI Taxonomy" id="364589"/>
    <lineage>
        <taxon>Eukaryota</taxon>
        <taxon>Metazoa</taxon>
        <taxon>Chordata</taxon>
        <taxon>Craniata</taxon>
        <taxon>Vertebrata</taxon>
        <taxon>Euteleostomi</taxon>
        <taxon>Archelosauria</taxon>
        <taxon>Archosauria</taxon>
        <taxon>Dinosauria</taxon>
        <taxon>Saurischia</taxon>
        <taxon>Theropoda</taxon>
        <taxon>Coelurosauria</taxon>
        <taxon>Aves</taxon>
        <taxon>Neognathae</taxon>
        <taxon>Neoaves</taxon>
        <taxon>Telluraves</taxon>
        <taxon>Australaves</taxon>
        <taxon>Passeriformes</taxon>
        <taxon>Sylvioidea</taxon>
        <taxon>Zosteropidae</taxon>
        <taxon>Zosterops</taxon>
    </lineage>
</organism>
<dbReference type="OrthoDB" id="10594485at2759"/>
<sequence length="136" mass="14753">MVKQLCPCSLWGSTGDAEIHPQPVGIHRRCRDPPNAHGGVAHTGAGGCPEEAVIQWETQWREGDPASRLEYPVLGGLHPMERETHNASVLGELSVHGVSSLCSSCGRTAAHEIGAMLEKFMENCLLWRGPHGLIRE</sequence>
<evidence type="ECO:0000313" key="2">
    <source>
        <dbReference type="Proteomes" id="UP000796761"/>
    </source>
</evidence>